<evidence type="ECO:0000313" key="1">
    <source>
        <dbReference type="EMBL" id="TDE27737.1"/>
    </source>
</evidence>
<sequence length="60" mass="6925">MTDKEGAAPRYAKKSFDIENQINTFVNIVSPKDSNDENALWIYQKTFFYLGIFDSNSLDI</sequence>
<accession>A0ABY2DPE9</accession>
<dbReference type="RefSeq" id="WP_131992845.1">
    <property type="nucleotide sequence ID" value="NZ_SMLH01000009.1"/>
</dbReference>
<reference evidence="1 2" key="1">
    <citation type="submission" date="2019-03" db="EMBL/GenBank/DDBJ databases">
        <title>Novel species of Flavobacterium.</title>
        <authorList>
            <person name="Liu Q."/>
            <person name="Xin Y.-H."/>
        </authorList>
    </citation>
    <scope>NUCLEOTIDE SEQUENCE [LARGE SCALE GENOMIC DNA]</scope>
    <source>
        <strain evidence="1 2">LB2P22</strain>
    </source>
</reference>
<evidence type="ECO:0000313" key="2">
    <source>
        <dbReference type="Proteomes" id="UP000294685"/>
    </source>
</evidence>
<keyword evidence="2" id="KW-1185">Reference proteome</keyword>
<organism evidence="1 2">
    <name type="scientific">Flavobacterium ranwuense</name>
    <dbReference type="NCBI Taxonomy" id="2541725"/>
    <lineage>
        <taxon>Bacteria</taxon>
        <taxon>Pseudomonadati</taxon>
        <taxon>Bacteroidota</taxon>
        <taxon>Flavobacteriia</taxon>
        <taxon>Flavobacteriales</taxon>
        <taxon>Flavobacteriaceae</taxon>
        <taxon>Flavobacterium</taxon>
    </lineage>
</organism>
<proteinExistence type="predicted"/>
<gene>
    <name evidence="1" type="ORF">E0I61_13540</name>
</gene>
<name>A0ABY2DPE9_9FLAO</name>
<protein>
    <submittedName>
        <fullName evidence="1">Uncharacterized protein</fullName>
    </submittedName>
</protein>
<comment type="caution">
    <text evidence="1">The sequence shown here is derived from an EMBL/GenBank/DDBJ whole genome shotgun (WGS) entry which is preliminary data.</text>
</comment>
<dbReference type="Proteomes" id="UP000294685">
    <property type="component" value="Unassembled WGS sequence"/>
</dbReference>
<dbReference type="EMBL" id="SMLH01000009">
    <property type="protein sequence ID" value="TDE27737.1"/>
    <property type="molecule type" value="Genomic_DNA"/>
</dbReference>